<dbReference type="InterPro" id="IPR036945">
    <property type="entry name" value="DAGK_sf"/>
</dbReference>
<gene>
    <name evidence="20" type="ORF">SAMN04488579_103135</name>
</gene>
<dbReference type="PANTHER" id="PTHR34299">
    <property type="entry name" value="DIACYLGLYCEROL KINASE"/>
    <property type="match status" value="1"/>
</dbReference>
<dbReference type="GO" id="GO:0005524">
    <property type="term" value="F:ATP binding"/>
    <property type="evidence" value="ECO:0007669"/>
    <property type="project" value="UniProtKB-KW"/>
</dbReference>
<evidence type="ECO:0000256" key="13">
    <source>
        <dbReference type="ARBA" id="ARBA00023209"/>
    </source>
</evidence>
<evidence type="ECO:0000256" key="17">
    <source>
        <dbReference type="PIRSR" id="PIRSR600829-3"/>
    </source>
</evidence>
<evidence type="ECO:0000256" key="6">
    <source>
        <dbReference type="ARBA" id="ARBA00022692"/>
    </source>
</evidence>
<keyword evidence="9 17" id="KW-0067">ATP-binding</keyword>
<evidence type="ECO:0000256" key="12">
    <source>
        <dbReference type="ARBA" id="ARBA00023136"/>
    </source>
</evidence>
<keyword evidence="12 19" id="KW-0472">Membrane</keyword>
<protein>
    <submittedName>
        <fullName evidence="20">Undecaprenol kinase</fullName>
    </submittedName>
</protein>
<feature type="active site" description="Proton acceptor" evidence="15">
    <location>
        <position position="63"/>
    </location>
</feature>
<evidence type="ECO:0000256" key="14">
    <source>
        <dbReference type="ARBA" id="ARBA00023264"/>
    </source>
</evidence>
<feature type="binding site" evidence="18">
    <location>
        <position position="70"/>
    </location>
    <ligand>
        <name>a divalent metal cation</name>
        <dbReference type="ChEBI" id="CHEBI:60240"/>
    </ligand>
</feature>
<keyword evidence="5" id="KW-0808">Transferase</keyword>
<evidence type="ECO:0000256" key="10">
    <source>
        <dbReference type="ARBA" id="ARBA00022989"/>
    </source>
</evidence>
<keyword evidence="11" id="KW-0443">Lipid metabolism</keyword>
<evidence type="ECO:0000256" key="9">
    <source>
        <dbReference type="ARBA" id="ARBA00022840"/>
    </source>
</evidence>
<sequence>MRRLRSSFHYAIQGVNYVLRTQPNMKIHTIIGVLAILAGFYFRITTPEWLALVIVIGFVLILEVVNTAVETLVDLYTEEYHDLAKASKDTAAGAVLLMAGVSVVVGLIIFGPRFWQLIMTTIATMGGI</sequence>
<dbReference type="Gene3D" id="1.10.287.3610">
    <property type="match status" value="1"/>
</dbReference>
<keyword evidence="7 17" id="KW-0547">Nucleotide-binding</keyword>
<keyword evidence="13" id="KW-0594">Phospholipid biosynthesis</keyword>
<evidence type="ECO:0000256" key="4">
    <source>
        <dbReference type="ARBA" id="ARBA00022516"/>
    </source>
</evidence>
<dbReference type="STRING" id="1528.SAMN04488579_103135"/>
<feature type="binding site" evidence="17">
    <location>
        <begin position="79"/>
        <end position="81"/>
    </location>
    <ligand>
        <name>ATP</name>
        <dbReference type="ChEBI" id="CHEBI:30616"/>
    </ligand>
</feature>
<dbReference type="EMBL" id="FNOU01000003">
    <property type="protein sequence ID" value="SDX54572.1"/>
    <property type="molecule type" value="Genomic_DNA"/>
</dbReference>
<dbReference type="GO" id="GO:0046872">
    <property type="term" value="F:metal ion binding"/>
    <property type="evidence" value="ECO:0007669"/>
    <property type="project" value="UniProtKB-KW"/>
</dbReference>
<evidence type="ECO:0000256" key="8">
    <source>
        <dbReference type="ARBA" id="ARBA00022777"/>
    </source>
</evidence>
<feature type="transmembrane region" description="Helical" evidence="19">
    <location>
        <begin position="90"/>
        <end position="110"/>
    </location>
</feature>
<keyword evidence="3" id="KW-1003">Cell membrane</keyword>
<feature type="binding site" evidence="16">
    <location>
        <position position="3"/>
    </location>
    <ligand>
        <name>substrate</name>
    </ligand>
</feature>
<keyword evidence="10 19" id="KW-1133">Transmembrane helix</keyword>
<keyword evidence="21" id="KW-1185">Reference proteome</keyword>
<evidence type="ECO:0000256" key="1">
    <source>
        <dbReference type="ARBA" id="ARBA00004651"/>
    </source>
</evidence>
<comment type="similarity">
    <text evidence="2">Belongs to the bacterial diacylglycerol kinase family.</text>
</comment>
<keyword evidence="8 20" id="KW-0418">Kinase</keyword>
<dbReference type="OrthoDB" id="9789934at2"/>
<evidence type="ECO:0000256" key="3">
    <source>
        <dbReference type="ARBA" id="ARBA00022475"/>
    </source>
</evidence>
<feature type="transmembrane region" description="Helical" evidence="19">
    <location>
        <begin position="50"/>
        <end position="69"/>
    </location>
</feature>
<feature type="binding site" evidence="17">
    <location>
        <position position="10"/>
    </location>
    <ligand>
        <name>ATP</name>
        <dbReference type="ChEBI" id="CHEBI:30616"/>
    </ligand>
</feature>
<dbReference type="CDD" id="cd14265">
    <property type="entry name" value="UDPK_IM_like"/>
    <property type="match status" value="1"/>
</dbReference>
<feature type="binding site" evidence="16">
    <location>
        <position position="63"/>
    </location>
    <ligand>
        <name>substrate</name>
    </ligand>
</feature>
<feature type="binding site" evidence="17">
    <location>
        <position position="3"/>
    </location>
    <ligand>
        <name>ATP</name>
        <dbReference type="ChEBI" id="CHEBI:30616"/>
    </ligand>
</feature>
<evidence type="ECO:0000256" key="16">
    <source>
        <dbReference type="PIRSR" id="PIRSR600829-2"/>
    </source>
</evidence>
<evidence type="ECO:0000256" key="7">
    <source>
        <dbReference type="ARBA" id="ARBA00022741"/>
    </source>
</evidence>
<reference evidence="21" key="1">
    <citation type="submission" date="2016-10" db="EMBL/GenBank/DDBJ databases">
        <authorList>
            <person name="Varghese N."/>
            <person name="Submissions S."/>
        </authorList>
    </citation>
    <scope>NUCLEOTIDE SEQUENCE [LARGE SCALE GENOMIC DNA]</scope>
    <source>
        <strain evidence="21">VPI 5359</strain>
    </source>
</reference>
<dbReference type="Proteomes" id="UP000199652">
    <property type="component" value="Unassembled WGS sequence"/>
</dbReference>
<evidence type="ECO:0000256" key="5">
    <source>
        <dbReference type="ARBA" id="ARBA00022679"/>
    </source>
</evidence>
<dbReference type="InterPro" id="IPR033717">
    <property type="entry name" value="UDPK"/>
</dbReference>
<keyword evidence="6 19" id="KW-0812">Transmembrane</keyword>
<feature type="binding site" evidence="17">
    <location>
        <begin position="88"/>
        <end position="89"/>
    </location>
    <ligand>
        <name>ATP</name>
        <dbReference type="ChEBI" id="CHEBI:30616"/>
    </ligand>
</feature>
<comment type="cofactor">
    <cofactor evidence="18">
        <name>Mg(2+)</name>
        <dbReference type="ChEBI" id="CHEBI:18420"/>
    </cofactor>
    <text evidence="18">Mn(2+), Zn(2+), Cd(2+) and Co(2+) support activity to lesser extents.</text>
</comment>
<comment type="subcellular location">
    <subcellularLocation>
        <location evidence="1">Cell membrane</location>
        <topology evidence="1">Multi-pass membrane protein</topology>
    </subcellularLocation>
</comment>
<keyword evidence="14" id="KW-1208">Phospholipid metabolism</keyword>
<keyword evidence="4" id="KW-0444">Lipid biosynthesis</keyword>
<evidence type="ECO:0000256" key="19">
    <source>
        <dbReference type="SAM" id="Phobius"/>
    </source>
</evidence>
<dbReference type="InterPro" id="IPR000829">
    <property type="entry name" value="DAGK"/>
</dbReference>
<evidence type="ECO:0000313" key="20">
    <source>
        <dbReference type="EMBL" id="SDX54572.1"/>
    </source>
</evidence>
<keyword evidence="18" id="KW-0479">Metal-binding</keyword>
<evidence type="ECO:0000313" key="21">
    <source>
        <dbReference type="Proteomes" id="UP000199652"/>
    </source>
</evidence>
<accession>A0A1H3CJY9</accession>
<keyword evidence="18" id="KW-0460">Magnesium</keyword>
<proteinExistence type="inferred from homology"/>
<dbReference type="RefSeq" id="WP_090243423.1">
    <property type="nucleotide sequence ID" value="NZ_FNOU01000003.1"/>
</dbReference>
<feature type="binding site" evidence="17">
    <location>
        <position position="70"/>
    </location>
    <ligand>
        <name>ATP</name>
        <dbReference type="ChEBI" id="CHEBI:30616"/>
    </ligand>
</feature>
<dbReference type="GO" id="GO:0008654">
    <property type="term" value="P:phospholipid biosynthetic process"/>
    <property type="evidence" value="ECO:0007669"/>
    <property type="project" value="UniProtKB-KW"/>
</dbReference>
<feature type="transmembrane region" description="Helical" evidence="19">
    <location>
        <begin position="27"/>
        <end position="44"/>
    </location>
</feature>
<dbReference type="GO" id="GO:0005886">
    <property type="term" value="C:plasma membrane"/>
    <property type="evidence" value="ECO:0007669"/>
    <property type="project" value="UniProtKB-SubCell"/>
</dbReference>
<dbReference type="Pfam" id="PF01219">
    <property type="entry name" value="DAGK_prokar"/>
    <property type="match status" value="1"/>
</dbReference>
<dbReference type="GO" id="GO:0016301">
    <property type="term" value="F:kinase activity"/>
    <property type="evidence" value="ECO:0007669"/>
    <property type="project" value="UniProtKB-KW"/>
</dbReference>
<organism evidence="20 21">
    <name type="scientific">Eubacterium barkeri</name>
    <name type="common">Clostridium barkeri</name>
    <dbReference type="NCBI Taxonomy" id="1528"/>
    <lineage>
        <taxon>Bacteria</taxon>
        <taxon>Bacillati</taxon>
        <taxon>Bacillota</taxon>
        <taxon>Clostridia</taxon>
        <taxon>Eubacteriales</taxon>
        <taxon>Eubacteriaceae</taxon>
        <taxon>Eubacterium</taxon>
    </lineage>
</organism>
<evidence type="ECO:0000256" key="15">
    <source>
        <dbReference type="PIRSR" id="PIRSR600829-1"/>
    </source>
</evidence>
<dbReference type="PANTHER" id="PTHR34299:SF1">
    <property type="entry name" value="DIACYLGLYCEROL KINASE"/>
    <property type="match status" value="1"/>
</dbReference>
<name>A0A1H3CJY9_EUBBA</name>
<dbReference type="PROSITE" id="PS01069">
    <property type="entry name" value="DAGK_PROKAR"/>
    <property type="match status" value="1"/>
</dbReference>
<evidence type="ECO:0000256" key="11">
    <source>
        <dbReference type="ARBA" id="ARBA00023098"/>
    </source>
</evidence>
<evidence type="ECO:0000256" key="18">
    <source>
        <dbReference type="PIRSR" id="PIRSR600829-4"/>
    </source>
</evidence>
<evidence type="ECO:0000256" key="2">
    <source>
        <dbReference type="ARBA" id="ARBA00005967"/>
    </source>
</evidence>
<dbReference type="AlphaFoldDB" id="A0A1H3CJY9"/>